<gene>
    <name evidence="4" type="primary">LOC106021596</name>
</gene>
<dbReference type="Gene3D" id="2.80.10.50">
    <property type="match status" value="1"/>
</dbReference>
<dbReference type="InterPro" id="IPR008996">
    <property type="entry name" value="IL1/FGF"/>
</dbReference>
<reference evidence="4" key="1">
    <citation type="submission" date="2025-08" db="UniProtKB">
        <authorList>
            <consortium name="RefSeq"/>
        </authorList>
    </citation>
    <scope>IDENTIFICATION</scope>
    <source>
        <tissue evidence="4">Liver</tissue>
    </source>
</reference>
<feature type="signal peptide" evidence="2">
    <location>
        <begin position="1"/>
        <end position="35"/>
    </location>
</feature>
<dbReference type="PROSITE" id="PS51257">
    <property type="entry name" value="PROKAR_LIPOPROTEIN"/>
    <property type="match status" value="1"/>
</dbReference>
<organism evidence="3 4">
    <name type="scientific">Mesocricetus auratus</name>
    <name type="common">Golden hamster</name>
    <dbReference type="NCBI Taxonomy" id="10036"/>
    <lineage>
        <taxon>Eukaryota</taxon>
        <taxon>Metazoa</taxon>
        <taxon>Chordata</taxon>
        <taxon>Craniata</taxon>
        <taxon>Vertebrata</taxon>
        <taxon>Euteleostomi</taxon>
        <taxon>Mammalia</taxon>
        <taxon>Eutheria</taxon>
        <taxon>Euarchontoglires</taxon>
        <taxon>Glires</taxon>
        <taxon>Rodentia</taxon>
        <taxon>Myomorpha</taxon>
        <taxon>Muroidea</taxon>
        <taxon>Cricetidae</taxon>
        <taxon>Cricetinae</taxon>
        <taxon>Mesocricetus</taxon>
    </lineage>
</organism>
<keyword evidence="2" id="KW-0732">Signal</keyword>
<comment type="similarity">
    <text evidence="1">Belongs to the heparin-binding growth factors family.</text>
</comment>
<evidence type="ECO:0000313" key="4">
    <source>
        <dbReference type="RefSeq" id="XP_040594446.1"/>
    </source>
</evidence>
<dbReference type="GeneID" id="106021596"/>
<name>A0ABM2WYU9_MESAU</name>
<dbReference type="SUPFAM" id="SSF50353">
    <property type="entry name" value="Cytokine"/>
    <property type="match status" value="1"/>
</dbReference>
<evidence type="ECO:0000256" key="2">
    <source>
        <dbReference type="SAM" id="SignalP"/>
    </source>
</evidence>
<protein>
    <submittedName>
        <fullName evidence="4">Fibroblast growth factor 8-like</fullName>
    </submittedName>
</protein>
<dbReference type="PANTHER" id="PTHR11486">
    <property type="entry name" value="FIBROBLAST GROWTH FACTOR"/>
    <property type="match status" value="1"/>
</dbReference>
<sequence length="204" mass="22920">MDTTIVRRKYPTSHGGHHFVLSCLLLYLLVLCLRAQSLPNFAQHVREQSLVTDQLSHHLILTYQHAQVLANKDINTVAEDGDPFTKLIMETDTCGSRVRVRGAEMGLCVGTITWGKLIAKSNGKGKNCVFMARVLESSYLALQNVRLVHGLSRRGPAPQGLQGNQHQHKVHFMERLLQGHSTTEQSLHFEFLDYLRLSAGPNDR</sequence>
<dbReference type="Pfam" id="PF00167">
    <property type="entry name" value="FGF"/>
    <property type="match status" value="1"/>
</dbReference>
<dbReference type="SMART" id="SM00442">
    <property type="entry name" value="FGF"/>
    <property type="match status" value="1"/>
</dbReference>
<keyword evidence="3" id="KW-1185">Reference proteome</keyword>
<dbReference type="Proteomes" id="UP000886700">
    <property type="component" value="Unplaced"/>
</dbReference>
<feature type="chain" id="PRO_5045239289" evidence="2">
    <location>
        <begin position="36"/>
        <end position="204"/>
    </location>
</feature>
<dbReference type="InterPro" id="IPR002209">
    <property type="entry name" value="Fibroblast_GF_fam"/>
</dbReference>
<dbReference type="RefSeq" id="XP_040594446.1">
    <property type="nucleotide sequence ID" value="XM_040738512.1"/>
</dbReference>
<evidence type="ECO:0000313" key="3">
    <source>
        <dbReference type="Proteomes" id="UP000886700"/>
    </source>
</evidence>
<proteinExistence type="inferred from homology"/>
<accession>A0ABM2WYU9</accession>
<evidence type="ECO:0000256" key="1">
    <source>
        <dbReference type="ARBA" id="ARBA00007936"/>
    </source>
</evidence>